<evidence type="ECO:0000259" key="13">
    <source>
        <dbReference type="PROSITE" id="PS51918"/>
    </source>
</evidence>
<dbReference type="SFLD" id="SFLDF00275">
    <property type="entry name" value="adenosine_C2_methyltransferase"/>
    <property type="match status" value="1"/>
</dbReference>
<dbReference type="InterPro" id="IPR048641">
    <property type="entry name" value="RlmN_N"/>
</dbReference>
<evidence type="ECO:0000256" key="5">
    <source>
        <dbReference type="ARBA" id="ARBA00022603"/>
    </source>
</evidence>
<dbReference type="InterPro" id="IPR040072">
    <property type="entry name" value="Methyltransferase_A"/>
</dbReference>
<evidence type="ECO:0000256" key="12">
    <source>
        <dbReference type="HAMAP-Rule" id="MF_01849"/>
    </source>
</evidence>
<proteinExistence type="inferred from homology"/>
<evidence type="ECO:0000256" key="6">
    <source>
        <dbReference type="ARBA" id="ARBA00022679"/>
    </source>
</evidence>
<dbReference type="PROSITE" id="PS51918">
    <property type="entry name" value="RADICAL_SAM"/>
    <property type="match status" value="1"/>
</dbReference>
<reference evidence="16" key="3">
    <citation type="submission" date="2019-06" db="EMBL/GenBank/DDBJ databases">
        <authorList>
            <person name="Bisanz J.E."/>
            <person name="Turnbaugh P.J."/>
        </authorList>
    </citation>
    <scope>NUCLEOTIDE SEQUENCE</scope>
    <source>
        <strain evidence="16">SECO-MT75m2</strain>
    </source>
</reference>
<keyword evidence="4 12" id="KW-0698">rRNA processing</keyword>
<keyword evidence="9 12" id="KW-0479">Metal-binding</keyword>
<name>A0A369M8Z5_EGGLN</name>
<dbReference type="InterPro" id="IPR013785">
    <property type="entry name" value="Aldolase_TIM"/>
</dbReference>
<keyword evidence="3 12" id="KW-0963">Cytoplasm</keyword>
<dbReference type="CDD" id="cd01335">
    <property type="entry name" value="Radical_SAM"/>
    <property type="match status" value="1"/>
</dbReference>
<feature type="active site" description="S-methylcysteine intermediate" evidence="12">
    <location>
        <position position="342"/>
    </location>
</feature>
<feature type="binding site" evidence="12">
    <location>
        <position position="128"/>
    </location>
    <ligand>
        <name>[4Fe-4S] cluster</name>
        <dbReference type="ChEBI" id="CHEBI:49883"/>
        <note>4Fe-4S-S-AdoMet</note>
    </ligand>
</feature>
<feature type="binding site" evidence="12">
    <location>
        <position position="299"/>
    </location>
    <ligand>
        <name>S-adenosyl-L-methionine</name>
        <dbReference type="ChEBI" id="CHEBI:59789"/>
    </ligand>
</feature>
<dbReference type="GO" id="GO:0051539">
    <property type="term" value="F:4 iron, 4 sulfur cluster binding"/>
    <property type="evidence" value="ECO:0007669"/>
    <property type="project" value="UniProtKB-UniRule"/>
</dbReference>
<dbReference type="RefSeq" id="WP_114534495.1">
    <property type="nucleotide sequence ID" value="NZ_JADNER010000023.1"/>
</dbReference>
<dbReference type="InterPro" id="IPR007197">
    <property type="entry name" value="rSAM"/>
</dbReference>
<feature type="binding site" evidence="12">
    <location>
        <position position="125"/>
    </location>
    <ligand>
        <name>[4Fe-4S] cluster</name>
        <dbReference type="ChEBI" id="CHEBI:49883"/>
        <note>4Fe-4S-S-AdoMet</note>
    </ligand>
</feature>
<dbReference type="GO" id="GO:0005737">
    <property type="term" value="C:cytoplasm"/>
    <property type="evidence" value="ECO:0007669"/>
    <property type="project" value="UniProtKB-SubCell"/>
</dbReference>
<feature type="binding site" evidence="12">
    <location>
        <begin position="223"/>
        <end position="225"/>
    </location>
    <ligand>
        <name>S-adenosyl-L-methionine</name>
        <dbReference type="ChEBI" id="CHEBI:59789"/>
    </ligand>
</feature>
<evidence type="ECO:0000313" key="18">
    <source>
        <dbReference type="Proteomes" id="UP000312594"/>
    </source>
</evidence>
<dbReference type="EC" id="2.1.1.192" evidence="12"/>
<dbReference type="HAMAP" id="MF_01849">
    <property type="entry name" value="RNA_methyltr_RlmN"/>
    <property type="match status" value="1"/>
</dbReference>
<keyword evidence="5 12" id="KW-0489">Methyltransferase</keyword>
<dbReference type="PANTHER" id="PTHR30544:SF5">
    <property type="entry name" value="RADICAL SAM CORE DOMAIN-CONTAINING PROTEIN"/>
    <property type="match status" value="1"/>
</dbReference>
<evidence type="ECO:0000256" key="1">
    <source>
        <dbReference type="ARBA" id="ARBA00004496"/>
    </source>
</evidence>
<accession>A0A369M8Z5</accession>
<comment type="function">
    <text evidence="12">Specifically methylates position 2 of adenine 2503 in 23S rRNA and position 2 of adenine 37 in tRNAs.</text>
</comment>
<dbReference type="GO" id="GO:0019843">
    <property type="term" value="F:rRNA binding"/>
    <property type="evidence" value="ECO:0007669"/>
    <property type="project" value="UniProtKB-UniRule"/>
</dbReference>
<dbReference type="GO" id="GO:0070040">
    <property type="term" value="F:rRNA (adenine(2503)-C2-)-methyltransferase activity"/>
    <property type="evidence" value="ECO:0007669"/>
    <property type="project" value="UniProtKB-UniRule"/>
</dbReference>
<keyword evidence="2 12" id="KW-0004">4Fe-4S</keyword>
<evidence type="ECO:0000256" key="7">
    <source>
        <dbReference type="ARBA" id="ARBA00022691"/>
    </source>
</evidence>
<comment type="caution">
    <text evidence="15">The sequence shown here is derived from an EMBL/GenBank/DDBJ whole genome shotgun (WGS) entry which is preliminary data.</text>
</comment>
<reference evidence="16 18" key="1">
    <citation type="journal article" date="2005" name="Appl. Environ. Microbiol.">
        <title>Intestinal bacterial communities that produce active estrogen-like compounds enterodiol and enterolactone in humans.</title>
        <authorList>
            <person name="Clavel T."/>
            <person name="Henderson G."/>
            <person name="Alpert C.A."/>
            <person name="Philippe C."/>
            <person name="Rigottier-Gois L."/>
            <person name="Dore J."/>
            <person name="Blaut M."/>
        </authorList>
    </citation>
    <scope>NUCLEOTIDE SEQUENCE [LARGE SCALE GENOMIC DNA]</scope>
    <source>
        <strain evidence="16 18">SECO-MT75m2</strain>
    </source>
</reference>
<reference evidence="15 17" key="2">
    <citation type="journal article" date="2018" name="Elife">
        <title>Discovery and characterization of a prevalent human gut bacterial enzyme sufficient for the inactivation of a family of plant toxins.</title>
        <authorList>
            <person name="Koppel N."/>
            <person name="Bisanz J.E."/>
            <person name="Pandelia M.E."/>
            <person name="Turnbaugh P.J."/>
            <person name="Balskus E.P."/>
        </authorList>
    </citation>
    <scope>NUCLEOTIDE SEQUENCE [LARGE SCALE GENOMIC DNA]</scope>
    <source>
        <strain evidence="15 17">W1 BHI 6</strain>
    </source>
</reference>
<dbReference type="Pfam" id="PF21016">
    <property type="entry name" value="RlmN_N"/>
    <property type="match status" value="1"/>
</dbReference>
<dbReference type="GO" id="GO:0070475">
    <property type="term" value="P:rRNA base methylation"/>
    <property type="evidence" value="ECO:0007669"/>
    <property type="project" value="UniProtKB-UniRule"/>
</dbReference>
<dbReference type="EMBL" id="WPOM01000002">
    <property type="protein sequence ID" value="MVN31864.1"/>
    <property type="molecule type" value="Genomic_DNA"/>
</dbReference>
<dbReference type="EMBL" id="VEVP01000046">
    <property type="protein sequence ID" value="TNU88709.1"/>
    <property type="molecule type" value="Genomic_DNA"/>
</dbReference>
<dbReference type="GO" id="GO:0046872">
    <property type="term" value="F:metal ion binding"/>
    <property type="evidence" value="ECO:0007669"/>
    <property type="project" value="UniProtKB-KW"/>
</dbReference>
<comment type="catalytic activity">
    <reaction evidence="12">
        <text>adenosine(37) in tRNA + 2 reduced [2Fe-2S]-[ferredoxin] + 2 S-adenosyl-L-methionine = 2-methyladenosine(37) in tRNA + 5'-deoxyadenosine + L-methionine + 2 oxidized [2Fe-2S]-[ferredoxin] + S-adenosyl-L-homocysteine</text>
        <dbReference type="Rhea" id="RHEA:43332"/>
        <dbReference type="Rhea" id="RHEA-COMP:10000"/>
        <dbReference type="Rhea" id="RHEA-COMP:10001"/>
        <dbReference type="Rhea" id="RHEA-COMP:10162"/>
        <dbReference type="Rhea" id="RHEA-COMP:10485"/>
        <dbReference type="ChEBI" id="CHEBI:17319"/>
        <dbReference type="ChEBI" id="CHEBI:33737"/>
        <dbReference type="ChEBI" id="CHEBI:33738"/>
        <dbReference type="ChEBI" id="CHEBI:57844"/>
        <dbReference type="ChEBI" id="CHEBI:57856"/>
        <dbReference type="ChEBI" id="CHEBI:59789"/>
        <dbReference type="ChEBI" id="CHEBI:74411"/>
        <dbReference type="ChEBI" id="CHEBI:74497"/>
        <dbReference type="EC" id="2.1.1.192"/>
    </reaction>
</comment>
<dbReference type="Pfam" id="PF04055">
    <property type="entry name" value="Radical_SAM"/>
    <property type="match status" value="1"/>
</dbReference>
<dbReference type="Proteomes" id="UP000312594">
    <property type="component" value="Unassembled WGS sequence"/>
</dbReference>
<comment type="catalytic activity">
    <reaction evidence="12">
        <text>adenosine(2503) in 23S rRNA + 2 reduced [2Fe-2S]-[ferredoxin] + 2 S-adenosyl-L-methionine = 2-methyladenosine(2503) in 23S rRNA + 5'-deoxyadenosine + L-methionine + 2 oxidized [2Fe-2S]-[ferredoxin] + S-adenosyl-L-homocysteine</text>
        <dbReference type="Rhea" id="RHEA:42916"/>
        <dbReference type="Rhea" id="RHEA-COMP:10000"/>
        <dbReference type="Rhea" id="RHEA-COMP:10001"/>
        <dbReference type="Rhea" id="RHEA-COMP:10152"/>
        <dbReference type="Rhea" id="RHEA-COMP:10282"/>
        <dbReference type="ChEBI" id="CHEBI:17319"/>
        <dbReference type="ChEBI" id="CHEBI:33737"/>
        <dbReference type="ChEBI" id="CHEBI:33738"/>
        <dbReference type="ChEBI" id="CHEBI:57844"/>
        <dbReference type="ChEBI" id="CHEBI:57856"/>
        <dbReference type="ChEBI" id="CHEBI:59789"/>
        <dbReference type="ChEBI" id="CHEBI:74411"/>
        <dbReference type="ChEBI" id="CHEBI:74497"/>
        <dbReference type="EC" id="2.1.1.192"/>
    </reaction>
</comment>
<dbReference type="Proteomes" id="UP000253970">
    <property type="component" value="Unassembled WGS sequence"/>
</dbReference>
<dbReference type="Gene3D" id="1.10.150.530">
    <property type="match status" value="1"/>
</dbReference>
<comment type="caution">
    <text evidence="12">Lacks conserved residue(s) required for the propagation of feature annotation.</text>
</comment>
<comment type="cofactor">
    <cofactor evidence="12">
        <name>[4Fe-4S] cluster</name>
        <dbReference type="ChEBI" id="CHEBI:49883"/>
    </cofactor>
    <text evidence="12">Binds 1 [4Fe-4S] cluster. The cluster is coordinated with 3 cysteines and an exchangeable S-adenosyl-L-methionine.</text>
</comment>
<feature type="active site" description="Proton acceptor" evidence="12">
    <location>
        <position position="99"/>
    </location>
</feature>
<dbReference type="NCBIfam" id="TIGR00048">
    <property type="entry name" value="rRNA_mod_RlmN"/>
    <property type="match status" value="1"/>
</dbReference>
<evidence type="ECO:0000256" key="4">
    <source>
        <dbReference type="ARBA" id="ARBA00022552"/>
    </source>
</evidence>
<feature type="binding site" evidence="12">
    <location>
        <position position="121"/>
    </location>
    <ligand>
        <name>[4Fe-4S] cluster</name>
        <dbReference type="ChEBI" id="CHEBI:49883"/>
        <note>4Fe-4S-S-AdoMet</note>
    </ligand>
</feature>
<comment type="miscellaneous">
    <text evidence="12">Reaction proceeds by a ping-pong mechanism involving intermediate methylation of a conserved cysteine residue.</text>
</comment>
<evidence type="ECO:0000313" key="16">
    <source>
        <dbReference type="EMBL" id="TNU88709.1"/>
    </source>
</evidence>
<sequence>MKQCIMAAMDKSIKTYSLPELASVMKELGQPAFRAQQLQEWLYQRHASSYDEMTNLPGSLRATLAERFPLTMPTVVDRQISKDGTRKYLVEFDDGIRVETVGIPSRNGDRLTVCFSTQAGCPIACAFCATGQEGFARNLTPGEIVDQVLIVQEDMGKRVTNAVGMGQGEPFLNYDNTMAALRILNHKKGLEIGARHISVSTCGILPGLERFSEEPEQFTLAVSLHAARQPIRDLIMPNVARYKLPSLKEALQNYVAKTNRRVTLEYIMIEGVNDAPADLKALQKFCSNLLCHVNLIPINAIEGSEFQPSSSETINLWLSEISKKGTEATLRDSRGSDISGACGQLKNTFKPCN</sequence>
<dbReference type="SFLD" id="SFLDG01062">
    <property type="entry name" value="methyltransferase_(Class_A)"/>
    <property type="match status" value="1"/>
</dbReference>
<dbReference type="PIRSF" id="PIRSF006004">
    <property type="entry name" value="CHP00048"/>
    <property type="match status" value="1"/>
</dbReference>
<feature type="binding site" evidence="12">
    <location>
        <position position="200"/>
    </location>
    <ligand>
        <name>S-adenosyl-L-methionine</name>
        <dbReference type="ChEBI" id="CHEBI:59789"/>
    </ligand>
</feature>
<evidence type="ECO:0000313" key="14">
    <source>
        <dbReference type="EMBL" id="MVN31864.1"/>
    </source>
</evidence>
<gene>
    <name evidence="12 15" type="primary">rlmN</name>
    <name evidence="15" type="ORF">C1875_12795</name>
    <name evidence="16" type="ORF">FIC87_13730</name>
    <name evidence="14" type="ORF">GO726_01545</name>
</gene>
<protein>
    <recommendedName>
        <fullName evidence="12">Probable dual-specificity RNA methyltransferase RlmN</fullName>
        <ecNumber evidence="12">2.1.1.192</ecNumber>
    </recommendedName>
    <alternativeName>
        <fullName evidence="12">23S rRNA (adenine(2503)-C(2))-methyltransferase</fullName>
    </alternativeName>
    <alternativeName>
        <fullName evidence="12">23S rRNA m2A2503 methyltransferase</fullName>
    </alternativeName>
    <alternativeName>
        <fullName evidence="12">Ribosomal RNA large subunit methyltransferase N</fullName>
    </alternativeName>
    <alternativeName>
        <fullName evidence="12">tRNA (adenine(37)-C(2))-methyltransferase</fullName>
    </alternativeName>
    <alternativeName>
        <fullName evidence="12">tRNA m2A37 methyltransferase</fullName>
    </alternativeName>
</protein>
<comment type="similarity">
    <text evidence="12">Belongs to the radical SAM superfamily. RlmN family.</text>
</comment>
<keyword evidence="11 12" id="KW-0411">Iron-sulfur</keyword>
<evidence type="ECO:0000256" key="8">
    <source>
        <dbReference type="ARBA" id="ARBA00022694"/>
    </source>
</evidence>
<dbReference type="EMBL" id="PPTU01000026">
    <property type="protein sequence ID" value="RDB67864.1"/>
    <property type="molecule type" value="Genomic_DNA"/>
</dbReference>
<keyword evidence="7 12" id="KW-0949">S-adenosyl-L-methionine</keyword>
<evidence type="ECO:0000256" key="11">
    <source>
        <dbReference type="ARBA" id="ARBA00023014"/>
    </source>
</evidence>
<dbReference type="GO" id="GO:0002935">
    <property type="term" value="F:tRNA (adenine(37)-C2)-methyltransferase activity"/>
    <property type="evidence" value="ECO:0007669"/>
    <property type="project" value="UniProtKB-UniRule"/>
</dbReference>
<dbReference type="FunFam" id="3.20.20.70:FF:000014">
    <property type="entry name" value="Probable dual-specificity RNA methyltransferase RlmN"/>
    <property type="match status" value="1"/>
</dbReference>
<dbReference type="SFLD" id="SFLDS00029">
    <property type="entry name" value="Radical_SAM"/>
    <property type="match status" value="1"/>
</dbReference>
<feature type="domain" description="Radical SAM core" evidence="13">
    <location>
        <begin position="107"/>
        <end position="341"/>
    </location>
</feature>
<dbReference type="Proteomes" id="UP000436429">
    <property type="component" value="Unassembled WGS sequence"/>
</dbReference>
<feature type="binding site" evidence="12">
    <location>
        <begin position="168"/>
        <end position="169"/>
    </location>
    <ligand>
        <name>S-adenosyl-L-methionine</name>
        <dbReference type="ChEBI" id="CHEBI:59789"/>
    </ligand>
</feature>
<evidence type="ECO:0000256" key="10">
    <source>
        <dbReference type="ARBA" id="ARBA00023004"/>
    </source>
</evidence>
<dbReference type="GO" id="GO:0000049">
    <property type="term" value="F:tRNA binding"/>
    <property type="evidence" value="ECO:0007669"/>
    <property type="project" value="UniProtKB-UniRule"/>
</dbReference>
<comment type="subcellular location">
    <subcellularLocation>
        <location evidence="1 12">Cytoplasm</location>
    </subcellularLocation>
</comment>
<dbReference type="AlphaFoldDB" id="A0A369M8Z5"/>
<dbReference type="InterPro" id="IPR004383">
    <property type="entry name" value="rRNA_lsu_MTrfase_RlmN/Cfr"/>
</dbReference>
<evidence type="ECO:0000313" key="19">
    <source>
        <dbReference type="Proteomes" id="UP000436429"/>
    </source>
</evidence>
<dbReference type="PANTHER" id="PTHR30544">
    <property type="entry name" value="23S RRNA METHYLTRANSFERASE"/>
    <property type="match status" value="1"/>
</dbReference>
<dbReference type="Gene3D" id="3.20.20.70">
    <property type="entry name" value="Aldolase class I"/>
    <property type="match status" value="1"/>
</dbReference>
<dbReference type="SUPFAM" id="SSF102114">
    <property type="entry name" value="Radical SAM enzymes"/>
    <property type="match status" value="1"/>
</dbReference>
<keyword evidence="8 12" id="KW-0819">tRNA processing</keyword>
<keyword evidence="10 12" id="KW-0408">Iron</keyword>
<dbReference type="InterPro" id="IPR058240">
    <property type="entry name" value="rSAM_sf"/>
</dbReference>
<evidence type="ECO:0000256" key="2">
    <source>
        <dbReference type="ARBA" id="ARBA00022485"/>
    </source>
</evidence>
<evidence type="ECO:0000313" key="17">
    <source>
        <dbReference type="Proteomes" id="UP000253970"/>
    </source>
</evidence>
<keyword evidence="6 12" id="KW-0808">Transferase</keyword>
<organism evidence="15 17">
    <name type="scientific">Eggerthella lenta</name>
    <name type="common">Eubacterium lentum</name>
    <dbReference type="NCBI Taxonomy" id="84112"/>
    <lineage>
        <taxon>Bacteria</taxon>
        <taxon>Bacillati</taxon>
        <taxon>Actinomycetota</taxon>
        <taxon>Coriobacteriia</taxon>
        <taxon>Eggerthellales</taxon>
        <taxon>Eggerthellaceae</taxon>
        <taxon>Eggerthella</taxon>
    </lineage>
</organism>
<evidence type="ECO:0000313" key="15">
    <source>
        <dbReference type="EMBL" id="RDB67864.1"/>
    </source>
</evidence>
<dbReference type="GO" id="GO:0030488">
    <property type="term" value="P:tRNA methylation"/>
    <property type="evidence" value="ECO:0007669"/>
    <property type="project" value="UniProtKB-UniRule"/>
</dbReference>
<evidence type="ECO:0000256" key="9">
    <source>
        <dbReference type="ARBA" id="ARBA00022723"/>
    </source>
</evidence>
<reference evidence="14 19" key="4">
    <citation type="submission" date="2019-11" db="EMBL/GenBank/DDBJ databases">
        <title>Whole genome shotgun sequencing (WGS) data from Adlercreutzia equolifaciens ResAG-91, Eggerthella lenta MRI-F36, MRI-F37, MRI-F40, ResAG-49, ResAG-88, ResAG-121, ResAG-145, and Gordonibacter sp. ResAG-5, ResAG-26, ResAG-43, ResAG-50, ResAG-59.</title>
        <authorList>
            <person name="Stoll D.A."/>
            <person name="Danylec N."/>
            <person name="Franz C.M.A.P."/>
            <person name="Huch M."/>
        </authorList>
    </citation>
    <scope>NUCLEOTIDE SEQUENCE [LARGE SCALE GENOMIC DNA]</scope>
    <source>
        <strain evidence="14 19">ResAG-88</strain>
    </source>
</reference>
<evidence type="ECO:0000256" key="3">
    <source>
        <dbReference type="ARBA" id="ARBA00022490"/>
    </source>
</evidence>
<dbReference type="InterPro" id="IPR027492">
    <property type="entry name" value="RNA_MTrfase_RlmN"/>
</dbReference>
<keyword evidence="12" id="KW-1015">Disulfide bond</keyword>